<organism evidence="1 2">
    <name type="scientific">Nonomuraea cypriaca</name>
    <dbReference type="NCBI Taxonomy" id="1187855"/>
    <lineage>
        <taxon>Bacteria</taxon>
        <taxon>Bacillati</taxon>
        <taxon>Actinomycetota</taxon>
        <taxon>Actinomycetes</taxon>
        <taxon>Streptosporangiales</taxon>
        <taxon>Streptosporangiaceae</taxon>
        <taxon>Nonomuraea</taxon>
    </lineage>
</organism>
<name>A0A931ADV0_9ACTN</name>
<gene>
    <name evidence="1" type="ORF">ITP53_36100</name>
</gene>
<dbReference type="AlphaFoldDB" id="A0A931ADV0"/>
<accession>A0A931ADV0</accession>
<proteinExistence type="predicted"/>
<evidence type="ECO:0000313" key="1">
    <source>
        <dbReference type="EMBL" id="MBF8191041.1"/>
    </source>
</evidence>
<dbReference type="EMBL" id="JADOGI010000144">
    <property type="protein sequence ID" value="MBF8191041.1"/>
    <property type="molecule type" value="Genomic_DNA"/>
</dbReference>
<dbReference type="Proteomes" id="UP000605361">
    <property type="component" value="Unassembled WGS sequence"/>
</dbReference>
<comment type="caution">
    <text evidence="1">The sequence shown here is derived from an EMBL/GenBank/DDBJ whole genome shotgun (WGS) entry which is preliminary data.</text>
</comment>
<protein>
    <submittedName>
        <fullName evidence="1">Uncharacterized protein</fullName>
    </submittedName>
</protein>
<keyword evidence="2" id="KW-1185">Reference proteome</keyword>
<dbReference type="RefSeq" id="WP_195899952.1">
    <property type="nucleotide sequence ID" value="NZ_JADOGI010000144.1"/>
</dbReference>
<sequence>MMVKLMESLGDRLLARLVPRVTAQAGPYCPPVSECRQCGYEGSFVKFRWYQLYSNCHEYFGQCIVQGPNCPVR</sequence>
<evidence type="ECO:0000313" key="2">
    <source>
        <dbReference type="Proteomes" id="UP000605361"/>
    </source>
</evidence>
<reference evidence="1" key="1">
    <citation type="submission" date="2020-11" db="EMBL/GenBank/DDBJ databases">
        <title>Whole-genome analyses of Nonomuraea sp. K274.</title>
        <authorList>
            <person name="Veyisoglu A."/>
        </authorList>
    </citation>
    <scope>NUCLEOTIDE SEQUENCE</scope>
    <source>
        <strain evidence="1">K274</strain>
    </source>
</reference>